<dbReference type="VEuPathDB" id="FungiDB:JI435_403840"/>
<keyword evidence="3" id="KW-1185">Reference proteome</keyword>
<keyword evidence="1" id="KW-0732">Signal</keyword>
<evidence type="ECO:0000256" key="1">
    <source>
        <dbReference type="SAM" id="SignalP"/>
    </source>
</evidence>
<dbReference type="Proteomes" id="UP000663193">
    <property type="component" value="Chromosome 3"/>
</dbReference>
<proteinExistence type="predicted"/>
<dbReference type="EMBL" id="CP069025">
    <property type="protein sequence ID" value="QRC93449.1"/>
    <property type="molecule type" value="Genomic_DNA"/>
</dbReference>
<gene>
    <name evidence="2" type="ORF">JI435_403840</name>
</gene>
<organism evidence="2 3">
    <name type="scientific">Phaeosphaeria nodorum (strain SN15 / ATCC MYA-4574 / FGSC 10173)</name>
    <name type="common">Glume blotch fungus</name>
    <name type="synonym">Parastagonospora nodorum</name>
    <dbReference type="NCBI Taxonomy" id="321614"/>
    <lineage>
        <taxon>Eukaryota</taxon>
        <taxon>Fungi</taxon>
        <taxon>Dikarya</taxon>
        <taxon>Ascomycota</taxon>
        <taxon>Pezizomycotina</taxon>
        <taxon>Dothideomycetes</taxon>
        <taxon>Pleosporomycetidae</taxon>
        <taxon>Pleosporales</taxon>
        <taxon>Pleosporineae</taxon>
        <taxon>Phaeosphaeriaceae</taxon>
        <taxon>Parastagonospora</taxon>
    </lineage>
</organism>
<dbReference type="AlphaFoldDB" id="A0A7U2HWZ2"/>
<feature type="signal peptide" evidence="1">
    <location>
        <begin position="1"/>
        <end position="19"/>
    </location>
</feature>
<evidence type="ECO:0000313" key="3">
    <source>
        <dbReference type="Proteomes" id="UP000663193"/>
    </source>
</evidence>
<feature type="chain" id="PRO_5030757703" description="Secreted protein" evidence="1">
    <location>
        <begin position="20"/>
        <end position="79"/>
    </location>
</feature>
<evidence type="ECO:0008006" key="4">
    <source>
        <dbReference type="Google" id="ProtNLM"/>
    </source>
</evidence>
<evidence type="ECO:0000313" key="2">
    <source>
        <dbReference type="EMBL" id="QRC93449.1"/>
    </source>
</evidence>
<sequence length="79" mass="8610">MRIVLCVYMMAAQFGQMAGNACDGCFHVHGGIQAVTDKNADTDSRCVLLVSYWLTVSAIGHASYPLHRDLVCCLGFQMP</sequence>
<accession>A0A7U2HWZ2</accession>
<protein>
    <recommendedName>
        <fullName evidence="4">Secreted protein</fullName>
    </recommendedName>
</protein>
<name>A0A7U2HWZ2_PHANO</name>
<reference evidence="3" key="1">
    <citation type="journal article" date="2021" name="BMC Genomics">
        <title>Chromosome-level genome assembly and manually-curated proteome of model necrotroph Parastagonospora nodorum Sn15 reveals a genome-wide trove of candidate effector homologs, and redundancy of virulence-related functions within an accessory chromosome.</title>
        <authorList>
            <person name="Bertazzoni S."/>
            <person name="Jones D.A.B."/>
            <person name="Phan H.T."/>
            <person name="Tan K.-C."/>
            <person name="Hane J.K."/>
        </authorList>
    </citation>
    <scope>NUCLEOTIDE SEQUENCE [LARGE SCALE GENOMIC DNA]</scope>
    <source>
        <strain evidence="3">SN15 / ATCC MYA-4574 / FGSC 10173)</strain>
    </source>
</reference>